<gene>
    <name evidence="5" type="ORF">HND93_07020</name>
</gene>
<evidence type="ECO:0000259" key="4">
    <source>
        <dbReference type="PROSITE" id="PS50949"/>
    </source>
</evidence>
<dbReference type="SUPFAM" id="SSF46785">
    <property type="entry name" value="Winged helix' DNA-binding domain"/>
    <property type="match status" value="1"/>
</dbReference>
<dbReference type="PANTHER" id="PTHR43537">
    <property type="entry name" value="TRANSCRIPTIONAL REGULATOR, GNTR FAMILY"/>
    <property type="match status" value="1"/>
</dbReference>
<dbReference type="Pfam" id="PF07729">
    <property type="entry name" value="FCD"/>
    <property type="match status" value="1"/>
</dbReference>
<dbReference type="Gene3D" id="1.20.120.530">
    <property type="entry name" value="GntR ligand-binding domain-like"/>
    <property type="match status" value="1"/>
</dbReference>
<organism evidence="5 6">
    <name type="scientific">Azospirillum oleiclasticum</name>
    <dbReference type="NCBI Taxonomy" id="2735135"/>
    <lineage>
        <taxon>Bacteria</taxon>
        <taxon>Pseudomonadati</taxon>
        <taxon>Pseudomonadota</taxon>
        <taxon>Alphaproteobacteria</taxon>
        <taxon>Rhodospirillales</taxon>
        <taxon>Azospirillaceae</taxon>
        <taxon>Azospirillum</taxon>
    </lineage>
</organism>
<evidence type="ECO:0000256" key="1">
    <source>
        <dbReference type="ARBA" id="ARBA00023015"/>
    </source>
</evidence>
<dbReference type="EMBL" id="JABFDB010000002">
    <property type="protein sequence ID" value="NYZ19456.1"/>
    <property type="molecule type" value="Genomic_DNA"/>
</dbReference>
<dbReference type="Proteomes" id="UP000584642">
    <property type="component" value="Unassembled WGS sequence"/>
</dbReference>
<dbReference type="PRINTS" id="PR00035">
    <property type="entry name" value="HTHGNTR"/>
</dbReference>
<dbReference type="InterPro" id="IPR000524">
    <property type="entry name" value="Tscrpt_reg_HTH_GntR"/>
</dbReference>
<dbReference type="InterPro" id="IPR036388">
    <property type="entry name" value="WH-like_DNA-bd_sf"/>
</dbReference>
<dbReference type="SMART" id="SM00345">
    <property type="entry name" value="HTH_GNTR"/>
    <property type="match status" value="1"/>
</dbReference>
<sequence length="208" mass="23514">MIVEGDLRPGERLNERELCERLGVSRTPLREAFKVLASEGLVMLLPNRGARVTRLTRRDIEDMFHVMGALEALSGELACTRIADDAVAEIRALHYEMLAHYARRNLREYFRLNEQIHRAILGAAENPVLTAMYNSLAGRVRRVRFMANMSSERWDEAVREHERILDALVRRDGAALAVILRAHLEHKCAVVLESDCIDAEETAEAVAG</sequence>
<reference evidence="5 6" key="1">
    <citation type="submission" date="2020-05" db="EMBL/GenBank/DDBJ databases">
        <title>Azospirillum oleiclasticum sp. nov, a nitrogen-fixing and heavy crude oil-emulsifying bacterium isolated from the crude oil of Yumen Oilfield.</title>
        <authorList>
            <person name="Wu D."/>
            <person name="Cai M."/>
            <person name="Zhang X."/>
        </authorList>
    </citation>
    <scope>NUCLEOTIDE SEQUENCE [LARGE SCALE GENOMIC DNA]</scope>
    <source>
        <strain evidence="5 6">ROY-1-1-2</strain>
    </source>
</reference>
<keyword evidence="3" id="KW-0804">Transcription</keyword>
<protein>
    <submittedName>
        <fullName evidence="5">GntR family transcriptional regulator</fullName>
    </submittedName>
</protein>
<name>A0ABX2T5L2_9PROT</name>
<dbReference type="InterPro" id="IPR011711">
    <property type="entry name" value="GntR_C"/>
</dbReference>
<keyword evidence="2" id="KW-0238">DNA-binding</keyword>
<keyword evidence="1" id="KW-0805">Transcription regulation</keyword>
<dbReference type="PROSITE" id="PS50949">
    <property type="entry name" value="HTH_GNTR"/>
    <property type="match status" value="1"/>
</dbReference>
<evidence type="ECO:0000256" key="2">
    <source>
        <dbReference type="ARBA" id="ARBA00023125"/>
    </source>
</evidence>
<dbReference type="PANTHER" id="PTHR43537:SF50">
    <property type="entry name" value="TRANSCRIPTIONAL REGULATORY PROTEIN"/>
    <property type="match status" value="1"/>
</dbReference>
<dbReference type="SMART" id="SM00895">
    <property type="entry name" value="FCD"/>
    <property type="match status" value="1"/>
</dbReference>
<dbReference type="InterPro" id="IPR036390">
    <property type="entry name" value="WH_DNA-bd_sf"/>
</dbReference>
<keyword evidence="6" id="KW-1185">Reference proteome</keyword>
<proteinExistence type="predicted"/>
<dbReference type="Gene3D" id="1.10.10.10">
    <property type="entry name" value="Winged helix-like DNA-binding domain superfamily/Winged helix DNA-binding domain"/>
    <property type="match status" value="1"/>
</dbReference>
<evidence type="ECO:0000313" key="5">
    <source>
        <dbReference type="EMBL" id="NYZ19456.1"/>
    </source>
</evidence>
<evidence type="ECO:0000256" key="3">
    <source>
        <dbReference type="ARBA" id="ARBA00023163"/>
    </source>
</evidence>
<feature type="domain" description="HTH gntR-type" evidence="4">
    <location>
        <begin position="1"/>
        <end position="55"/>
    </location>
</feature>
<dbReference type="SUPFAM" id="SSF48008">
    <property type="entry name" value="GntR ligand-binding domain-like"/>
    <property type="match status" value="1"/>
</dbReference>
<dbReference type="InterPro" id="IPR008920">
    <property type="entry name" value="TF_FadR/GntR_C"/>
</dbReference>
<comment type="caution">
    <text evidence="5">The sequence shown here is derived from an EMBL/GenBank/DDBJ whole genome shotgun (WGS) entry which is preliminary data.</text>
</comment>
<evidence type="ECO:0000313" key="6">
    <source>
        <dbReference type="Proteomes" id="UP000584642"/>
    </source>
</evidence>
<dbReference type="CDD" id="cd07377">
    <property type="entry name" value="WHTH_GntR"/>
    <property type="match status" value="1"/>
</dbReference>
<dbReference type="Pfam" id="PF00392">
    <property type="entry name" value="GntR"/>
    <property type="match status" value="1"/>
</dbReference>
<accession>A0ABX2T5L2</accession>